<evidence type="ECO:0000259" key="13">
    <source>
        <dbReference type="PROSITE" id="PS00794"/>
    </source>
</evidence>
<evidence type="ECO:0000256" key="12">
    <source>
        <dbReference type="ARBA" id="ARBA00033413"/>
    </source>
</evidence>
<accession>A0A1V9F0H4</accession>
<evidence type="ECO:0000256" key="7">
    <source>
        <dbReference type="ARBA" id="ARBA00022777"/>
    </source>
</evidence>
<evidence type="ECO:0000313" key="14">
    <source>
        <dbReference type="EMBL" id="OQP51883.1"/>
    </source>
</evidence>
<evidence type="ECO:0000256" key="11">
    <source>
        <dbReference type="ARBA" id="ARBA00029766"/>
    </source>
</evidence>
<evidence type="ECO:0000256" key="3">
    <source>
        <dbReference type="ARBA" id="ARBA00013253"/>
    </source>
</evidence>
<name>A0A1V9F0H4_9BACT</name>
<evidence type="ECO:0000256" key="2">
    <source>
        <dbReference type="ARBA" id="ARBA00005810"/>
    </source>
</evidence>
<dbReference type="PANTHER" id="PTHR43071:SF1">
    <property type="entry name" value="2-AMINO-4-HYDROXY-6-HYDROXYMETHYLDIHYDROPTERIDINE PYROPHOSPHOKINASE"/>
    <property type="match status" value="1"/>
</dbReference>
<dbReference type="RefSeq" id="WP_165760440.1">
    <property type="nucleotide sequence ID" value="NZ_LWBP01000216.1"/>
</dbReference>
<dbReference type="Pfam" id="PF01288">
    <property type="entry name" value="HPPK"/>
    <property type="match status" value="1"/>
</dbReference>
<keyword evidence="9" id="KW-0289">Folate biosynthesis</keyword>
<dbReference type="InterPro" id="IPR035907">
    <property type="entry name" value="Hppk_sf"/>
</dbReference>
<reference evidence="15" key="1">
    <citation type="submission" date="2016-04" db="EMBL/GenBank/DDBJ databases">
        <authorList>
            <person name="Chen L."/>
            <person name="Zhuang W."/>
            <person name="Wang G."/>
        </authorList>
    </citation>
    <scope>NUCLEOTIDE SEQUENCE [LARGE SCALE GENOMIC DNA]</scope>
    <source>
        <strain evidence="15">208</strain>
    </source>
</reference>
<sequence>MNKVFLLIGGNMGDRLQNLHRAIGLLATTVGPVIQQSAVYETAAWGKTDQPAFLNQALLLDTSLSALELITAVLLVEERMGRHRTEKFGPRVIDIDIMFYNDAVIDEPNLTIPHPQMQNRRFALVPLNELAPAMVHPVFNKTIEELLLECQDQLPVINYDVTGLG</sequence>
<evidence type="ECO:0000313" key="15">
    <source>
        <dbReference type="Proteomes" id="UP000192276"/>
    </source>
</evidence>
<evidence type="ECO:0000256" key="10">
    <source>
        <dbReference type="ARBA" id="ARBA00029409"/>
    </source>
</evidence>
<organism evidence="14 15">
    <name type="scientific">Niastella populi</name>
    <dbReference type="NCBI Taxonomy" id="550983"/>
    <lineage>
        <taxon>Bacteria</taxon>
        <taxon>Pseudomonadati</taxon>
        <taxon>Bacteroidota</taxon>
        <taxon>Chitinophagia</taxon>
        <taxon>Chitinophagales</taxon>
        <taxon>Chitinophagaceae</taxon>
        <taxon>Niastella</taxon>
    </lineage>
</organism>
<dbReference type="Proteomes" id="UP000192276">
    <property type="component" value="Unassembled WGS sequence"/>
</dbReference>
<keyword evidence="6" id="KW-0547">Nucleotide-binding</keyword>
<evidence type="ECO:0000256" key="9">
    <source>
        <dbReference type="ARBA" id="ARBA00022909"/>
    </source>
</evidence>
<dbReference type="PANTHER" id="PTHR43071">
    <property type="entry name" value="2-AMINO-4-HYDROXY-6-HYDROXYMETHYLDIHYDROPTERIDINE PYROPHOSPHOKINASE"/>
    <property type="match status" value="1"/>
</dbReference>
<comment type="pathway">
    <text evidence="1">Cofactor biosynthesis; tetrahydrofolate biosynthesis; 2-amino-4-hydroxy-6-hydroxymethyl-7,8-dihydropteridine diphosphate from 7,8-dihydroneopterin triphosphate: step 4/4.</text>
</comment>
<dbReference type="EC" id="2.7.6.3" evidence="3"/>
<dbReference type="GO" id="GO:0003848">
    <property type="term" value="F:2-amino-4-hydroxy-6-hydroxymethyldihydropteridine diphosphokinase activity"/>
    <property type="evidence" value="ECO:0007669"/>
    <property type="project" value="UniProtKB-EC"/>
</dbReference>
<dbReference type="SUPFAM" id="SSF55083">
    <property type="entry name" value="6-hydroxymethyl-7,8-dihydropterin pyrophosphokinase, HPPK"/>
    <property type="match status" value="1"/>
</dbReference>
<gene>
    <name evidence="14" type="ORF">A4R26_29125</name>
</gene>
<keyword evidence="5" id="KW-0808">Transferase</keyword>
<comment type="similarity">
    <text evidence="2">Belongs to the HPPK family.</text>
</comment>
<dbReference type="NCBIfam" id="TIGR01498">
    <property type="entry name" value="folK"/>
    <property type="match status" value="1"/>
</dbReference>
<evidence type="ECO:0000256" key="8">
    <source>
        <dbReference type="ARBA" id="ARBA00022840"/>
    </source>
</evidence>
<keyword evidence="15" id="KW-1185">Reference proteome</keyword>
<protein>
    <recommendedName>
        <fullName evidence="4">2-amino-4-hydroxy-6-hydroxymethyldihydropteridine pyrophosphokinase</fullName>
        <ecNumber evidence="3">2.7.6.3</ecNumber>
    </recommendedName>
    <alternativeName>
        <fullName evidence="11">6-hydroxymethyl-7,8-dihydropterin pyrophosphokinase</fullName>
    </alternativeName>
    <alternativeName>
        <fullName evidence="12">7,8-dihydro-6-hydroxymethylpterin-pyrophosphokinase</fullName>
    </alternativeName>
</protein>
<dbReference type="InterPro" id="IPR000550">
    <property type="entry name" value="Hppk"/>
</dbReference>
<dbReference type="GO" id="GO:0046656">
    <property type="term" value="P:folic acid biosynthetic process"/>
    <property type="evidence" value="ECO:0007669"/>
    <property type="project" value="UniProtKB-KW"/>
</dbReference>
<dbReference type="AlphaFoldDB" id="A0A1V9F0H4"/>
<comment type="caution">
    <text evidence="14">The sequence shown here is derived from an EMBL/GenBank/DDBJ whole genome shotgun (WGS) entry which is preliminary data.</text>
</comment>
<keyword evidence="7 14" id="KW-0418">Kinase</keyword>
<proteinExistence type="inferred from homology"/>
<dbReference type="PROSITE" id="PS00794">
    <property type="entry name" value="HPPK"/>
    <property type="match status" value="1"/>
</dbReference>
<evidence type="ECO:0000256" key="6">
    <source>
        <dbReference type="ARBA" id="ARBA00022741"/>
    </source>
</evidence>
<evidence type="ECO:0000256" key="4">
    <source>
        <dbReference type="ARBA" id="ARBA00016218"/>
    </source>
</evidence>
<dbReference type="UniPathway" id="UPA00077">
    <property type="reaction ID" value="UER00155"/>
</dbReference>
<dbReference type="EMBL" id="LWBP01000216">
    <property type="protein sequence ID" value="OQP51883.1"/>
    <property type="molecule type" value="Genomic_DNA"/>
</dbReference>
<evidence type="ECO:0000256" key="1">
    <source>
        <dbReference type="ARBA" id="ARBA00005051"/>
    </source>
</evidence>
<comment type="function">
    <text evidence="10">Catalyzes the transfer of pyrophosphate from adenosine triphosphate (ATP) to 6-hydroxymethyl-7,8-dihydropterin, an enzymatic step in folate biosynthesis pathway.</text>
</comment>
<feature type="domain" description="7,8-dihydro-6-hydroxymethylpterin-pyrophosphokinase" evidence="13">
    <location>
        <begin position="87"/>
        <end position="98"/>
    </location>
</feature>
<dbReference type="CDD" id="cd00483">
    <property type="entry name" value="HPPK"/>
    <property type="match status" value="1"/>
</dbReference>
<dbReference type="STRING" id="550983.A4R26_29125"/>
<evidence type="ECO:0000256" key="5">
    <source>
        <dbReference type="ARBA" id="ARBA00022679"/>
    </source>
</evidence>
<dbReference type="Gene3D" id="3.30.70.560">
    <property type="entry name" value="7,8-Dihydro-6-hydroxymethylpterin-pyrophosphokinase HPPK"/>
    <property type="match status" value="1"/>
</dbReference>
<dbReference type="GO" id="GO:0005524">
    <property type="term" value="F:ATP binding"/>
    <property type="evidence" value="ECO:0007669"/>
    <property type="project" value="UniProtKB-KW"/>
</dbReference>
<dbReference type="GO" id="GO:0046654">
    <property type="term" value="P:tetrahydrofolate biosynthetic process"/>
    <property type="evidence" value="ECO:0007669"/>
    <property type="project" value="UniProtKB-UniPathway"/>
</dbReference>
<keyword evidence="8" id="KW-0067">ATP-binding</keyword>
<dbReference type="GO" id="GO:0016301">
    <property type="term" value="F:kinase activity"/>
    <property type="evidence" value="ECO:0007669"/>
    <property type="project" value="UniProtKB-KW"/>
</dbReference>